<dbReference type="InterPro" id="IPR013325">
    <property type="entry name" value="RNA_pol_sigma_r2"/>
</dbReference>
<keyword evidence="2" id="KW-0805">Transcription regulation</keyword>
<comment type="caution">
    <text evidence="8">The sequence shown here is derived from an EMBL/GenBank/DDBJ whole genome shotgun (WGS) entry which is preliminary data.</text>
</comment>
<name>A0A255YGB6_9SPHN</name>
<dbReference type="OrthoDB" id="7041663at2"/>
<accession>A0A255YGB6</accession>
<dbReference type="Gene3D" id="1.10.1740.10">
    <property type="match status" value="1"/>
</dbReference>
<keyword evidence="3" id="KW-0731">Sigma factor</keyword>
<dbReference type="NCBIfam" id="TIGR02937">
    <property type="entry name" value="sigma70-ECF"/>
    <property type="match status" value="1"/>
</dbReference>
<dbReference type="SUPFAM" id="SSF88659">
    <property type="entry name" value="Sigma3 and sigma4 domains of RNA polymerase sigma factors"/>
    <property type="match status" value="1"/>
</dbReference>
<keyword evidence="9" id="KW-1185">Reference proteome</keyword>
<dbReference type="PANTHER" id="PTHR43133:SF8">
    <property type="entry name" value="RNA POLYMERASE SIGMA FACTOR HI_1459-RELATED"/>
    <property type="match status" value="1"/>
</dbReference>
<dbReference type="InterPro" id="IPR036388">
    <property type="entry name" value="WH-like_DNA-bd_sf"/>
</dbReference>
<sequence length="184" mass="19909">MIPADEQALARAAAGGDTAAFTRLVGLHKGRLFQIIRRMTGSDDVAIDLLQDVFANLWRARAGYDDRHNFGAWATRAAINRVRDWRRRQRVRQLVAGWLPLADAPDPPDPAPLPDASAADRQRLGAVAAAIARLPASLSAPLLLTSIEGMSHGEAAAVLGITRKAVELRIARARRQIIAEVGDD</sequence>
<evidence type="ECO:0000256" key="4">
    <source>
        <dbReference type="ARBA" id="ARBA00023125"/>
    </source>
</evidence>
<dbReference type="InterPro" id="IPR039425">
    <property type="entry name" value="RNA_pol_sigma-70-like"/>
</dbReference>
<evidence type="ECO:0000256" key="3">
    <source>
        <dbReference type="ARBA" id="ARBA00023082"/>
    </source>
</evidence>
<protein>
    <recommendedName>
        <fullName evidence="10">RNA polymerase subunit sigma-24</fullName>
    </recommendedName>
</protein>
<dbReference type="InterPro" id="IPR014284">
    <property type="entry name" value="RNA_pol_sigma-70_dom"/>
</dbReference>
<dbReference type="InterPro" id="IPR007627">
    <property type="entry name" value="RNA_pol_sigma70_r2"/>
</dbReference>
<reference evidence="8 9" key="1">
    <citation type="submission" date="2017-07" db="EMBL/GenBank/DDBJ databases">
        <title>Sandarakinorhabdus cyanobacteriorum sp. nov., a novel bacterium isolated from cyanobacterial aggregates in a eutrophic lake.</title>
        <authorList>
            <person name="Cai H."/>
        </authorList>
    </citation>
    <scope>NUCLEOTIDE SEQUENCE [LARGE SCALE GENOMIC DNA]</scope>
    <source>
        <strain evidence="8 9">TH057</strain>
    </source>
</reference>
<feature type="domain" description="RNA polymerase sigma factor 70 region 4 type 2" evidence="7">
    <location>
        <begin position="126"/>
        <end position="177"/>
    </location>
</feature>
<evidence type="ECO:0008006" key="10">
    <source>
        <dbReference type="Google" id="ProtNLM"/>
    </source>
</evidence>
<dbReference type="Pfam" id="PF04542">
    <property type="entry name" value="Sigma70_r2"/>
    <property type="match status" value="1"/>
</dbReference>
<evidence type="ECO:0000256" key="1">
    <source>
        <dbReference type="ARBA" id="ARBA00010641"/>
    </source>
</evidence>
<keyword evidence="5" id="KW-0804">Transcription</keyword>
<evidence type="ECO:0000256" key="2">
    <source>
        <dbReference type="ARBA" id="ARBA00023015"/>
    </source>
</evidence>
<dbReference type="Gene3D" id="1.10.10.10">
    <property type="entry name" value="Winged helix-like DNA-binding domain superfamily/Winged helix DNA-binding domain"/>
    <property type="match status" value="1"/>
</dbReference>
<dbReference type="Proteomes" id="UP000216991">
    <property type="component" value="Unassembled WGS sequence"/>
</dbReference>
<evidence type="ECO:0000259" key="6">
    <source>
        <dbReference type="Pfam" id="PF04542"/>
    </source>
</evidence>
<dbReference type="SUPFAM" id="SSF88946">
    <property type="entry name" value="Sigma2 domain of RNA polymerase sigma factors"/>
    <property type="match status" value="1"/>
</dbReference>
<proteinExistence type="inferred from homology"/>
<keyword evidence="4" id="KW-0238">DNA-binding</keyword>
<dbReference type="RefSeq" id="WP_094473936.1">
    <property type="nucleotide sequence ID" value="NZ_NOXT01000113.1"/>
</dbReference>
<dbReference type="InterPro" id="IPR013249">
    <property type="entry name" value="RNA_pol_sigma70_r4_t2"/>
</dbReference>
<dbReference type="InterPro" id="IPR013324">
    <property type="entry name" value="RNA_pol_sigma_r3/r4-like"/>
</dbReference>
<evidence type="ECO:0000313" key="8">
    <source>
        <dbReference type="EMBL" id="OYQ27615.1"/>
    </source>
</evidence>
<dbReference type="CDD" id="cd06171">
    <property type="entry name" value="Sigma70_r4"/>
    <property type="match status" value="1"/>
</dbReference>
<gene>
    <name evidence="8" type="ORF">CHU93_10125</name>
</gene>
<organism evidence="8 9">
    <name type="scientific">Sandarakinorhabdus cyanobacteriorum</name>
    <dbReference type="NCBI Taxonomy" id="1981098"/>
    <lineage>
        <taxon>Bacteria</taxon>
        <taxon>Pseudomonadati</taxon>
        <taxon>Pseudomonadota</taxon>
        <taxon>Alphaproteobacteria</taxon>
        <taxon>Sphingomonadales</taxon>
        <taxon>Sphingosinicellaceae</taxon>
        <taxon>Sandarakinorhabdus</taxon>
    </lineage>
</organism>
<dbReference type="EMBL" id="NOXT01000113">
    <property type="protein sequence ID" value="OYQ27615.1"/>
    <property type="molecule type" value="Genomic_DNA"/>
</dbReference>
<dbReference type="GO" id="GO:0016987">
    <property type="term" value="F:sigma factor activity"/>
    <property type="evidence" value="ECO:0007669"/>
    <property type="project" value="UniProtKB-KW"/>
</dbReference>
<evidence type="ECO:0000313" key="9">
    <source>
        <dbReference type="Proteomes" id="UP000216991"/>
    </source>
</evidence>
<dbReference type="PANTHER" id="PTHR43133">
    <property type="entry name" value="RNA POLYMERASE ECF-TYPE SIGMA FACTO"/>
    <property type="match status" value="1"/>
</dbReference>
<comment type="similarity">
    <text evidence="1">Belongs to the sigma-70 factor family. ECF subfamily.</text>
</comment>
<dbReference type="Pfam" id="PF08281">
    <property type="entry name" value="Sigma70_r4_2"/>
    <property type="match status" value="1"/>
</dbReference>
<dbReference type="GO" id="GO:0006352">
    <property type="term" value="P:DNA-templated transcription initiation"/>
    <property type="evidence" value="ECO:0007669"/>
    <property type="project" value="InterPro"/>
</dbReference>
<dbReference type="AlphaFoldDB" id="A0A255YGB6"/>
<evidence type="ECO:0000259" key="7">
    <source>
        <dbReference type="Pfam" id="PF08281"/>
    </source>
</evidence>
<feature type="domain" description="RNA polymerase sigma-70 region 2" evidence="6">
    <location>
        <begin position="24"/>
        <end position="90"/>
    </location>
</feature>
<dbReference type="GO" id="GO:0003677">
    <property type="term" value="F:DNA binding"/>
    <property type="evidence" value="ECO:0007669"/>
    <property type="project" value="UniProtKB-KW"/>
</dbReference>
<evidence type="ECO:0000256" key="5">
    <source>
        <dbReference type="ARBA" id="ARBA00023163"/>
    </source>
</evidence>